<dbReference type="InterPro" id="IPR036770">
    <property type="entry name" value="Ankyrin_rpt-contain_sf"/>
</dbReference>
<feature type="compositionally biased region" description="Basic and acidic residues" evidence="1">
    <location>
        <begin position="1"/>
        <end position="13"/>
    </location>
</feature>
<name>D2VE78_NAEGR</name>
<dbReference type="Proteomes" id="UP000006671">
    <property type="component" value="Unassembled WGS sequence"/>
</dbReference>
<feature type="region of interest" description="Disordered" evidence="1">
    <location>
        <begin position="1"/>
        <end position="51"/>
    </location>
</feature>
<evidence type="ECO:0000313" key="2">
    <source>
        <dbReference type="EMBL" id="EFC44834.1"/>
    </source>
</evidence>
<dbReference type="KEGG" id="ngr:NAEGRDRAFT_67181"/>
<protein>
    <submittedName>
        <fullName evidence="2">Predicted protein</fullName>
    </submittedName>
</protein>
<accession>D2VE78</accession>
<dbReference type="GeneID" id="8848893"/>
<proteinExistence type="predicted"/>
<sequence length="1103" mass="126873">MPPRRARTEEDKKTSKKSKSSTSSSGDNVKVQKKRKQTKSTSSKRGGKDVVAPTVMEINDDSQQDQEFYFNLWGQEVNEDLMQYILDFVPVYPDLLNMRATNRFWKNKLEKVFFPKVKVLDLLTREKNQIEKFKSTKLKQMASYFPNFTKLRVCQSGWEAFFQQPNKIETFEFFDLECVALATGLFEFLDVLVDCHKNNKHSSDLKTVNIYGTSENGYIYFGTDKNKIINYLNGLHNKKETPMSSLETINLKYHNTSEQLLTRLKKVKADNPITEYDNVLEFWDMLVYEENINWNLLHPFKLVELKNDDLYDVIIEYAKAQDIPVQISEFESELARSDLLFDEFYKKFVANTDLEPHLRYKMDRYMLNRIFQNGNDHLLNLVIENKEIPLIIEGAYNPLTCLVNNRKITLLKKALEREPTLLNLGNSNGIIEGNAANMNLLYCLFKSNVYSYSPIPFDIVKSLIDLGVDLNYTCSEGSILSYISDYSAGSLSLFENIELETLEKTNSNGLNAIENWASRLRQFGSYNSMEFLKFFNKIYQRNGKELKDFRSSNGGNLLHILSRAPSTLTDYAITTLGVDISHKNNDEIPALFVVNSSMWSSTLLASLKLEELNSRDANGQTLLCKSLLDSERLSSLLVERGCDLEYALSNVPFKSEFFELKKGEPYINGAKLLLYYAFARSINYFSILNKSKEVLKKCLEIEITMSSETLGVVNLTPVHTYLMLGIETQTIADLGLITRKRYIVNGSVDYGNYTDENEGMINYYALQAMNGIYNEYCVNSKLYEEESSITKLNSWKLAVKYGHYRVAKKIIHYLGKPLDECESTINELASANLQYHILEESLKRKLKEKNLVGDDKKLISGYIFNFTPFGDFSELEPVEDLIDSDLLEQKCIVQLVNRDENRELTEFLNNYGNTSNPSTIKYIGKMYSCVQEPVTYQLSMLEVCALKGYPLKKIQEKLTTEKEILQFLSRMDKKSGKTIMHLLCDSSLPVYFRVEKRELHSYKHSLIVSLLSKLSAASKKKVLNLLDDNHETPIFAAIRADFKNLVKSLAPNTDMSLRNSQGKNCLEISQSEIIDILIQYADKKTLASKRQIDEEQKSRKKKK</sequence>
<dbReference type="RefSeq" id="XP_002677578.1">
    <property type="nucleotide sequence ID" value="XM_002677532.1"/>
</dbReference>
<dbReference type="InParanoid" id="D2VE78"/>
<dbReference type="AlphaFoldDB" id="D2VE78"/>
<gene>
    <name evidence="2" type="ORF">NAEGRDRAFT_67181</name>
</gene>
<organism evidence="3">
    <name type="scientific">Naegleria gruberi</name>
    <name type="common">Amoeba</name>
    <dbReference type="NCBI Taxonomy" id="5762"/>
    <lineage>
        <taxon>Eukaryota</taxon>
        <taxon>Discoba</taxon>
        <taxon>Heterolobosea</taxon>
        <taxon>Tetramitia</taxon>
        <taxon>Eutetramitia</taxon>
        <taxon>Vahlkampfiidae</taxon>
        <taxon>Naegleria</taxon>
    </lineage>
</organism>
<dbReference type="VEuPathDB" id="AmoebaDB:NAEGRDRAFT_67181"/>
<dbReference type="Gene3D" id="1.25.40.20">
    <property type="entry name" value="Ankyrin repeat-containing domain"/>
    <property type="match status" value="1"/>
</dbReference>
<dbReference type="SUPFAM" id="SSF48403">
    <property type="entry name" value="Ankyrin repeat"/>
    <property type="match status" value="1"/>
</dbReference>
<keyword evidence="3" id="KW-1185">Reference proteome</keyword>
<dbReference type="EMBL" id="GG738866">
    <property type="protein sequence ID" value="EFC44834.1"/>
    <property type="molecule type" value="Genomic_DNA"/>
</dbReference>
<reference evidence="2 3" key="1">
    <citation type="journal article" date="2010" name="Cell">
        <title>The genome of Naegleria gruberi illuminates early eukaryotic versatility.</title>
        <authorList>
            <person name="Fritz-Laylin L.K."/>
            <person name="Prochnik S.E."/>
            <person name="Ginger M.L."/>
            <person name="Dacks J.B."/>
            <person name="Carpenter M.L."/>
            <person name="Field M.C."/>
            <person name="Kuo A."/>
            <person name="Paredez A."/>
            <person name="Chapman J."/>
            <person name="Pham J."/>
            <person name="Shu S."/>
            <person name="Neupane R."/>
            <person name="Cipriano M."/>
            <person name="Mancuso J."/>
            <person name="Tu H."/>
            <person name="Salamov A."/>
            <person name="Lindquist E."/>
            <person name="Shapiro H."/>
            <person name="Lucas S."/>
            <person name="Grigoriev I.V."/>
            <person name="Cande W.Z."/>
            <person name="Fulton C."/>
            <person name="Rokhsar D.S."/>
            <person name="Dawson S.C."/>
        </authorList>
    </citation>
    <scope>NUCLEOTIDE SEQUENCE [LARGE SCALE GENOMIC DNA]</scope>
    <source>
        <strain evidence="2 3">NEG-M</strain>
    </source>
</reference>
<evidence type="ECO:0000313" key="3">
    <source>
        <dbReference type="Proteomes" id="UP000006671"/>
    </source>
</evidence>
<evidence type="ECO:0000256" key="1">
    <source>
        <dbReference type="SAM" id="MobiDB-lite"/>
    </source>
</evidence>